<dbReference type="Proteomes" id="UP000194127">
    <property type="component" value="Unassembled WGS sequence"/>
</dbReference>
<keyword evidence="3" id="KW-1185">Reference proteome</keyword>
<dbReference type="SUPFAM" id="SSF55729">
    <property type="entry name" value="Acyl-CoA N-acyltransferases (Nat)"/>
    <property type="match status" value="1"/>
</dbReference>
<feature type="domain" description="N-acetyltransferase" evidence="1">
    <location>
        <begin position="29"/>
        <end position="215"/>
    </location>
</feature>
<dbReference type="AlphaFoldDB" id="A0A1X6MN82"/>
<dbReference type="EMBL" id="KZ110607">
    <property type="protein sequence ID" value="OSX57778.1"/>
    <property type="molecule type" value="Genomic_DNA"/>
</dbReference>
<dbReference type="PANTHER" id="PTHR43328:SF1">
    <property type="entry name" value="N-ACETYLTRANSFERASE DOMAIN-CONTAINING PROTEIN"/>
    <property type="match status" value="1"/>
</dbReference>
<dbReference type="InterPro" id="IPR016181">
    <property type="entry name" value="Acyl_CoA_acyltransferase"/>
</dbReference>
<organism evidence="2 3">
    <name type="scientific">Postia placenta MAD-698-R-SB12</name>
    <dbReference type="NCBI Taxonomy" id="670580"/>
    <lineage>
        <taxon>Eukaryota</taxon>
        <taxon>Fungi</taxon>
        <taxon>Dikarya</taxon>
        <taxon>Basidiomycota</taxon>
        <taxon>Agaricomycotina</taxon>
        <taxon>Agaricomycetes</taxon>
        <taxon>Polyporales</taxon>
        <taxon>Adustoporiaceae</taxon>
        <taxon>Rhodonia</taxon>
    </lineage>
</organism>
<dbReference type="PANTHER" id="PTHR43328">
    <property type="entry name" value="ACETYLTRANSFERASE-RELATED"/>
    <property type="match status" value="1"/>
</dbReference>
<dbReference type="STRING" id="670580.A0A1X6MN82"/>
<reference evidence="2 3" key="1">
    <citation type="submission" date="2017-04" db="EMBL/GenBank/DDBJ databases">
        <title>Genome Sequence of the Model Brown-Rot Fungus Postia placenta SB12.</title>
        <authorList>
            <consortium name="DOE Joint Genome Institute"/>
            <person name="Gaskell J."/>
            <person name="Kersten P."/>
            <person name="Larrondo L.F."/>
            <person name="Canessa P."/>
            <person name="Martinez D."/>
            <person name="Hibbett D."/>
            <person name="Schmoll M."/>
            <person name="Kubicek C.P."/>
            <person name="Martinez A.T."/>
            <person name="Yadav J."/>
            <person name="Master E."/>
            <person name="Magnuson J.K."/>
            <person name="James T."/>
            <person name="Yaver D."/>
            <person name="Berka R."/>
            <person name="Labutti K."/>
            <person name="Lipzen A."/>
            <person name="Aerts A."/>
            <person name="Barry K."/>
            <person name="Henrissat B."/>
            <person name="Blanchette R."/>
            <person name="Grigoriev I."/>
            <person name="Cullen D."/>
        </authorList>
    </citation>
    <scope>NUCLEOTIDE SEQUENCE [LARGE SCALE GENOMIC DNA]</scope>
    <source>
        <strain evidence="2 3">MAD-698-R-SB12</strain>
    </source>
</reference>
<name>A0A1X6MN82_9APHY</name>
<evidence type="ECO:0000259" key="1">
    <source>
        <dbReference type="Pfam" id="PF13302"/>
    </source>
</evidence>
<dbReference type="GO" id="GO:0016747">
    <property type="term" value="F:acyltransferase activity, transferring groups other than amino-acyl groups"/>
    <property type="evidence" value="ECO:0007669"/>
    <property type="project" value="InterPro"/>
</dbReference>
<dbReference type="OrthoDB" id="630895at2759"/>
<dbReference type="Gene3D" id="3.40.630.30">
    <property type="match status" value="1"/>
</dbReference>
<gene>
    <name evidence="2" type="ORF">POSPLADRAFT_1041621</name>
</gene>
<accession>A0A1X6MN82</accession>
<sequence length="243" mass="27287">MSHSQLHPLQVNPATGEPYLRLGSPLENIILTPQRPSDVAFTVPILNNPDVVRWLEGPPYPYTPSHAESWVSSVIEESDAILRELRGASAKDPEAPPKIVGGCPVRILREIKEDGSEVYLGDIAFRRCVYPHEAPEERLRLSEENARRQVGDPALVWSIGYYLASSHHGRGIMTMALRTLLSAWAIPRMGVRRMRTEAFIGNIGSVRVFEKNGFVLNRTLEKESPNCLGETMPGSYILWWEHP</sequence>
<evidence type="ECO:0000313" key="2">
    <source>
        <dbReference type="EMBL" id="OSX57778.1"/>
    </source>
</evidence>
<protein>
    <recommendedName>
        <fullName evidence="1">N-acetyltransferase domain-containing protein</fullName>
    </recommendedName>
</protein>
<dbReference type="InterPro" id="IPR000182">
    <property type="entry name" value="GNAT_dom"/>
</dbReference>
<dbReference type="RefSeq" id="XP_024334572.1">
    <property type="nucleotide sequence ID" value="XM_024477943.1"/>
</dbReference>
<dbReference type="GeneID" id="36322893"/>
<dbReference type="Pfam" id="PF13302">
    <property type="entry name" value="Acetyltransf_3"/>
    <property type="match status" value="1"/>
</dbReference>
<proteinExistence type="predicted"/>
<evidence type="ECO:0000313" key="3">
    <source>
        <dbReference type="Proteomes" id="UP000194127"/>
    </source>
</evidence>